<evidence type="ECO:0000313" key="1">
    <source>
        <dbReference type="EMBL" id="MCD7463030.1"/>
    </source>
</evidence>
<comment type="caution">
    <text evidence="1">The sequence shown here is derived from an EMBL/GenBank/DDBJ whole genome shotgun (WGS) entry which is preliminary data.</text>
</comment>
<keyword evidence="2" id="KW-1185">Reference proteome</keyword>
<evidence type="ECO:0000313" key="2">
    <source>
        <dbReference type="Proteomes" id="UP000823775"/>
    </source>
</evidence>
<accession>A0ABS8SWB1</accession>
<gene>
    <name evidence="1" type="ORF">HAX54_049820</name>
</gene>
<feature type="non-terminal residue" evidence="1">
    <location>
        <position position="174"/>
    </location>
</feature>
<protein>
    <submittedName>
        <fullName evidence="1">Uncharacterized protein</fullName>
    </submittedName>
</protein>
<organism evidence="1 2">
    <name type="scientific">Datura stramonium</name>
    <name type="common">Jimsonweed</name>
    <name type="synonym">Common thornapple</name>
    <dbReference type="NCBI Taxonomy" id="4076"/>
    <lineage>
        <taxon>Eukaryota</taxon>
        <taxon>Viridiplantae</taxon>
        <taxon>Streptophyta</taxon>
        <taxon>Embryophyta</taxon>
        <taxon>Tracheophyta</taxon>
        <taxon>Spermatophyta</taxon>
        <taxon>Magnoliopsida</taxon>
        <taxon>eudicotyledons</taxon>
        <taxon>Gunneridae</taxon>
        <taxon>Pentapetalae</taxon>
        <taxon>asterids</taxon>
        <taxon>lamiids</taxon>
        <taxon>Solanales</taxon>
        <taxon>Solanaceae</taxon>
        <taxon>Solanoideae</taxon>
        <taxon>Datureae</taxon>
        <taxon>Datura</taxon>
    </lineage>
</organism>
<name>A0ABS8SWB1_DATST</name>
<dbReference type="Proteomes" id="UP000823775">
    <property type="component" value="Unassembled WGS sequence"/>
</dbReference>
<dbReference type="EMBL" id="JACEIK010000855">
    <property type="protein sequence ID" value="MCD7463030.1"/>
    <property type="molecule type" value="Genomic_DNA"/>
</dbReference>
<proteinExistence type="predicted"/>
<reference evidence="1 2" key="1">
    <citation type="journal article" date="2021" name="BMC Genomics">
        <title>Datura genome reveals duplications of psychoactive alkaloid biosynthetic genes and high mutation rate following tissue culture.</title>
        <authorList>
            <person name="Rajewski A."/>
            <person name="Carter-House D."/>
            <person name="Stajich J."/>
            <person name="Litt A."/>
        </authorList>
    </citation>
    <scope>NUCLEOTIDE SEQUENCE [LARGE SCALE GENOMIC DNA]</scope>
    <source>
        <strain evidence="1">AR-01</strain>
    </source>
</reference>
<sequence length="174" mass="19549">MMAWAFIVGIRAGGGANPMVGQTSARTLSPKGGDTRFKNMRGEGSKEDNFYKRWLGLLHAEHPARPIVAIDQELRDTVLLLTRVLAEQPEVGAHPGEGSRVACMRESTSELEEGAEGRERRITPLLRYDGRHTPDPLHRLPYIHKMCVVQSFKDIPKEEQRVKSDPSLDFYQGK</sequence>